<keyword evidence="2" id="KW-0408">Iron</keyword>
<dbReference type="PROSITE" id="PS00198">
    <property type="entry name" value="4FE4S_FER_1"/>
    <property type="match status" value="1"/>
</dbReference>
<gene>
    <name evidence="5" type="ORF">SAMN02745119_01478</name>
</gene>
<dbReference type="SUPFAM" id="SSF52540">
    <property type="entry name" value="P-loop containing nucleoside triphosphate hydrolases"/>
    <property type="match status" value="1"/>
</dbReference>
<proteinExistence type="predicted"/>
<dbReference type="PANTHER" id="PTHR43063">
    <property type="entry name" value="4FE-4S CLUSTER CONTAINING PARA FAMILY ATPASE PROTEIN"/>
    <property type="match status" value="1"/>
</dbReference>
<accession>A0A1T4N1I2</accession>
<evidence type="ECO:0000313" key="5">
    <source>
        <dbReference type="EMBL" id="SJZ72966.1"/>
    </source>
</evidence>
<dbReference type="GO" id="GO:0051536">
    <property type="term" value="F:iron-sulfur cluster binding"/>
    <property type="evidence" value="ECO:0007669"/>
    <property type="project" value="UniProtKB-KW"/>
</dbReference>
<keyword evidence="3" id="KW-0411">Iron-sulfur</keyword>
<dbReference type="OrthoDB" id="9778602at2"/>
<dbReference type="PROSITE" id="PS51379">
    <property type="entry name" value="4FE4S_FER_2"/>
    <property type="match status" value="2"/>
</dbReference>
<name>A0A1T4N1I2_9BACT</name>
<evidence type="ECO:0000256" key="3">
    <source>
        <dbReference type="ARBA" id="ARBA00023014"/>
    </source>
</evidence>
<dbReference type="InterPro" id="IPR002586">
    <property type="entry name" value="CobQ/CobB/MinD/ParA_Nub-bd_dom"/>
</dbReference>
<dbReference type="Proteomes" id="UP000190102">
    <property type="component" value="Unassembled WGS sequence"/>
</dbReference>
<dbReference type="SUPFAM" id="SSF54862">
    <property type="entry name" value="4Fe-4S ferredoxins"/>
    <property type="match status" value="1"/>
</dbReference>
<organism evidence="5 6">
    <name type="scientific">Trichlorobacter thiogenes</name>
    <dbReference type="NCBI Taxonomy" id="115783"/>
    <lineage>
        <taxon>Bacteria</taxon>
        <taxon>Pseudomonadati</taxon>
        <taxon>Thermodesulfobacteriota</taxon>
        <taxon>Desulfuromonadia</taxon>
        <taxon>Geobacterales</taxon>
        <taxon>Geobacteraceae</taxon>
        <taxon>Trichlorobacter</taxon>
    </lineage>
</organism>
<keyword evidence="1" id="KW-0479">Metal-binding</keyword>
<dbReference type="InterPro" id="IPR027417">
    <property type="entry name" value="P-loop_NTPase"/>
</dbReference>
<dbReference type="RefSeq" id="WP_078789786.1">
    <property type="nucleotide sequence ID" value="NZ_FUWR01000006.1"/>
</dbReference>
<reference evidence="6" key="1">
    <citation type="submission" date="2017-02" db="EMBL/GenBank/DDBJ databases">
        <authorList>
            <person name="Varghese N."/>
            <person name="Submissions S."/>
        </authorList>
    </citation>
    <scope>NUCLEOTIDE SEQUENCE [LARGE SCALE GENOMIC DNA]</scope>
    <source>
        <strain evidence="6">ATCC BAA-34</strain>
    </source>
</reference>
<dbReference type="Gene3D" id="3.40.50.300">
    <property type="entry name" value="P-loop containing nucleotide triphosphate hydrolases"/>
    <property type="match status" value="1"/>
</dbReference>
<dbReference type="STRING" id="115783.SAMN02745119_01478"/>
<dbReference type="CDD" id="cd03110">
    <property type="entry name" value="SIMIBI_bact_arch"/>
    <property type="match status" value="1"/>
</dbReference>
<dbReference type="PANTHER" id="PTHR43063:SF1">
    <property type="entry name" value="4FE-4S CLUSTER CONTAINING PARA FAMILY ATPASE PROTEIN"/>
    <property type="match status" value="1"/>
</dbReference>
<evidence type="ECO:0000313" key="6">
    <source>
        <dbReference type="Proteomes" id="UP000190102"/>
    </source>
</evidence>
<dbReference type="Pfam" id="PF00037">
    <property type="entry name" value="Fer4"/>
    <property type="match status" value="1"/>
</dbReference>
<dbReference type="GO" id="GO:0046872">
    <property type="term" value="F:metal ion binding"/>
    <property type="evidence" value="ECO:0007669"/>
    <property type="project" value="UniProtKB-KW"/>
</dbReference>
<keyword evidence="6" id="KW-1185">Reference proteome</keyword>
<dbReference type="InterPro" id="IPR017900">
    <property type="entry name" value="4Fe4S_Fe_S_CS"/>
</dbReference>
<protein>
    <submittedName>
        <fullName evidence="5">MinD superfamily P-loop ATPase, contains an inserted ferredoxin domain</fullName>
    </submittedName>
</protein>
<dbReference type="InterPro" id="IPR017896">
    <property type="entry name" value="4Fe4S_Fe-S-bd"/>
</dbReference>
<feature type="domain" description="4Fe-4S ferredoxin-type" evidence="4">
    <location>
        <begin position="67"/>
        <end position="94"/>
    </location>
</feature>
<evidence type="ECO:0000259" key="4">
    <source>
        <dbReference type="PROSITE" id="PS51379"/>
    </source>
</evidence>
<sequence>MAAARKQNAYRIAVASGKGGTGKTTVALNLAAMFGEPVQLADCDVEEPNDNLFLRCEQLTPHEVTMLVPEVDPQRCNGCGACGELCQFRGIVSLGSRALVFPELCHGCGGCALVCPTGALTEHPHRIGTISVGQSGTIRLIEGRLEVGVSLVPPVIRAVRDQLLDDVPAILDAPPGTSCPVVATLRESDYLVLVTDPTPFGLHDLKLAVALAKELGLPCGVVVNRAGEDLVGLHSYCQAENLPILLSLPDDRQIAEVTSRGDLVALALPEYGQMFSELATKLKHELTHPGGTP</sequence>
<evidence type="ECO:0000256" key="2">
    <source>
        <dbReference type="ARBA" id="ARBA00023004"/>
    </source>
</evidence>
<evidence type="ECO:0000256" key="1">
    <source>
        <dbReference type="ARBA" id="ARBA00022723"/>
    </source>
</evidence>
<feature type="domain" description="4Fe-4S ferredoxin-type" evidence="4">
    <location>
        <begin position="96"/>
        <end position="125"/>
    </location>
</feature>
<dbReference type="EMBL" id="FUWR01000006">
    <property type="protein sequence ID" value="SJZ72966.1"/>
    <property type="molecule type" value="Genomic_DNA"/>
</dbReference>
<dbReference type="Gene3D" id="3.30.70.20">
    <property type="match status" value="1"/>
</dbReference>
<dbReference type="Pfam" id="PF01656">
    <property type="entry name" value="CbiA"/>
    <property type="match status" value="1"/>
</dbReference>
<dbReference type="AlphaFoldDB" id="A0A1T4N1I2"/>